<dbReference type="EMBL" id="ADCP02000001">
    <property type="protein sequence ID" value="EFV45004.1"/>
    <property type="molecule type" value="Genomic_DNA"/>
</dbReference>
<name>E5Y4Q6_BILW3</name>
<dbReference type="SUPFAM" id="SSF52540">
    <property type="entry name" value="P-loop containing nucleoside triphosphate hydrolases"/>
    <property type="match status" value="1"/>
</dbReference>
<gene>
    <name evidence="7" type="ORF">HMPREF0179_01168</name>
</gene>
<evidence type="ECO:0000256" key="3">
    <source>
        <dbReference type="ARBA" id="ARBA00023015"/>
    </source>
</evidence>
<dbReference type="SMART" id="SM00382">
    <property type="entry name" value="AAA"/>
    <property type="match status" value="1"/>
</dbReference>
<dbReference type="CDD" id="cd00130">
    <property type="entry name" value="PAS"/>
    <property type="match status" value="1"/>
</dbReference>
<dbReference type="InterPro" id="IPR002078">
    <property type="entry name" value="Sigma_54_int"/>
</dbReference>
<dbReference type="InterPro" id="IPR035965">
    <property type="entry name" value="PAS-like_dom_sf"/>
</dbReference>
<dbReference type="SUPFAM" id="SSF55785">
    <property type="entry name" value="PYP-like sensor domain (PAS domain)"/>
    <property type="match status" value="1"/>
</dbReference>
<proteinExistence type="predicted"/>
<dbReference type="PANTHER" id="PTHR32071:SF117">
    <property type="entry name" value="PTS-DEPENDENT DIHYDROXYACETONE KINASE OPERON REGULATORY PROTEIN-RELATED"/>
    <property type="match status" value="1"/>
</dbReference>
<protein>
    <recommendedName>
        <fullName evidence="6">Sigma-54 factor interaction domain-containing protein</fullName>
    </recommendedName>
</protein>
<dbReference type="InterPro" id="IPR002197">
    <property type="entry name" value="HTH_Fis"/>
</dbReference>
<keyword evidence="2" id="KW-0067">ATP-binding</keyword>
<dbReference type="GO" id="GO:0043565">
    <property type="term" value="F:sequence-specific DNA binding"/>
    <property type="evidence" value="ECO:0007669"/>
    <property type="project" value="InterPro"/>
</dbReference>
<evidence type="ECO:0000259" key="6">
    <source>
        <dbReference type="PROSITE" id="PS50045"/>
    </source>
</evidence>
<keyword evidence="4" id="KW-0238">DNA-binding</keyword>
<dbReference type="PROSITE" id="PS00675">
    <property type="entry name" value="SIGMA54_INTERACT_1"/>
    <property type="match status" value="1"/>
</dbReference>
<comment type="caution">
    <text evidence="7">The sequence shown here is derived from an EMBL/GenBank/DDBJ whole genome shotgun (WGS) entry which is preliminary data.</text>
</comment>
<dbReference type="InterPro" id="IPR000014">
    <property type="entry name" value="PAS"/>
</dbReference>
<evidence type="ECO:0000313" key="8">
    <source>
        <dbReference type="Proteomes" id="UP000006034"/>
    </source>
</evidence>
<reference evidence="7 8" key="1">
    <citation type="submission" date="2010-10" db="EMBL/GenBank/DDBJ databases">
        <authorList>
            <consortium name="The Broad Institute Genome Sequencing Platform"/>
            <person name="Ward D."/>
            <person name="Earl A."/>
            <person name="Feldgarden M."/>
            <person name="Young S.K."/>
            <person name="Gargeya S."/>
            <person name="Zeng Q."/>
            <person name="Alvarado L."/>
            <person name="Berlin A."/>
            <person name="Bochicchio J."/>
            <person name="Chapman S.B."/>
            <person name="Chen Z."/>
            <person name="Freedman E."/>
            <person name="Gellesch M."/>
            <person name="Goldberg J."/>
            <person name="Griggs A."/>
            <person name="Gujja S."/>
            <person name="Heilman E."/>
            <person name="Heiman D."/>
            <person name="Howarth C."/>
            <person name="Mehta T."/>
            <person name="Neiman D."/>
            <person name="Pearson M."/>
            <person name="Roberts A."/>
            <person name="Saif S."/>
            <person name="Shea T."/>
            <person name="Shenoy N."/>
            <person name="Sisk P."/>
            <person name="Stolte C."/>
            <person name="Sykes S."/>
            <person name="White J."/>
            <person name="Yandava C."/>
            <person name="Allen-Vercoe E."/>
            <person name="Sibley C."/>
            <person name="Ambrose C.E."/>
            <person name="Strauss J."/>
            <person name="Daigneault M."/>
            <person name="Haas B."/>
            <person name="Nusbaum C."/>
            <person name="Birren B."/>
        </authorList>
    </citation>
    <scope>NUCLEOTIDE SEQUENCE [LARGE SCALE GENOMIC DNA]</scope>
    <source>
        <strain evidence="7 8">3_1_6</strain>
    </source>
</reference>
<dbReference type="InterPro" id="IPR025662">
    <property type="entry name" value="Sigma_54_int_dom_ATP-bd_1"/>
</dbReference>
<dbReference type="PROSITE" id="PS00676">
    <property type="entry name" value="SIGMA54_INTERACT_2"/>
    <property type="match status" value="1"/>
</dbReference>
<dbReference type="PROSITE" id="PS50045">
    <property type="entry name" value="SIGMA54_INTERACT_4"/>
    <property type="match status" value="1"/>
</dbReference>
<reference evidence="7 8" key="2">
    <citation type="submission" date="2013-04" db="EMBL/GenBank/DDBJ databases">
        <title>The Genome Sequence of Bilophila wadsworthia 3_1_6.</title>
        <authorList>
            <consortium name="The Broad Institute Genomics Platform"/>
            <person name="Earl A."/>
            <person name="Ward D."/>
            <person name="Feldgarden M."/>
            <person name="Gevers D."/>
            <person name="Sibley C."/>
            <person name="Strauss J."/>
            <person name="Allen-Vercoe E."/>
            <person name="Walker B."/>
            <person name="Young S."/>
            <person name="Zeng Q."/>
            <person name="Gargeya S."/>
            <person name="Fitzgerald M."/>
            <person name="Haas B."/>
            <person name="Abouelleil A."/>
            <person name="Allen A.W."/>
            <person name="Alvarado L."/>
            <person name="Arachchi H.M."/>
            <person name="Berlin A.M."/>
            <person name="Chapman S.B."/>
            <person name="Gainer-Dewar J."/>
            <person name="Goldberg J."/>
            <person name="Griggs A."/>
            <person name="Gujja S."/>
            <person name="Hansen M."/>
            <person name="Howarth C."/>
            <person name="Imamovic A."/>
            <person name="Ireland A."/>
            <person name="Larimer J."/>
            <person name="McCowan C."/>
            <person name="Murphy C."/>
            <person name="Pearson M."/>
            <person name="Poon T.W."/>
            <person name="Priest M."/>
            <person name="Roberts A."/>
            <person name="Saif S."/>
            <person name="Shea T."/>
            <person name="Sisk P."/>
            <person name="Sykes S."/>
            <person name="Wortman J."/>
            <person name="Nusbaum C."/>
            <person name="Birren B."/>
        </authorList>
    </citation>
    <scope>NUCLEOTIDE SEQUENCE [LARGE SCALE GENOMIC DNA]</scope>
    <source>
        <strain evidence="7 8">3_1_6</strain>
    </source>
</reference>
<dbReference type="PRINTS" id="PR01590">
    <property type="entry name" value="HTHFIS"/>
</dbReference>
<keyword evidence="3" id="KW-0805">Transcription regulation</keyword>
<evidence type="ECO:0000256" key="2">
    <source>
        <dbReference type="ARBA" id="ARBA00022840"/>
    </source>
</evidence>
<dbReference type="FunFam" id="3.40.50.300:FF:000006">
    <property type="entry name" value="DNA-binding transcriptional regulator NtrC"/>
    <property type="match status" value="1"/>
</dbReference>
<dbReference type="OrthoDB" id="9763792at2"/>
<dbReference type="InterPro" id="IPR027417">
    <property type="entry name" value="P-loop_NTPase"/>
</dbReference>
<dbReference type="Pfam" id="PF02954">
    <property type="entry name" value="HTH_8"/>
    <property type="match status" value="1"/>
</dbReference>
<dbReference type="Proteomes" id="UP000006034">
    <property type="component" value="Unassembled WGS sequence"/>
</dbReference>
<feature type="domain" description="Sigma-54 factor interaction" evidence="6">
    <location>
        <begin position="161"/>
        <end position="391"/>
    </location>
</feature>
<dbReference type="Gene3D" id="3.40.50.300">
    <property type="entry name" value="P-loop containing nucleotide triphosphate hydrolases"/>
    <property type="match status" value="1"/>
</dbReference>
<evidence type="ECO:0000256" key="1">
    <source>
        <dbReference type="ARBA" id="ARBA00022741"/>
    </source>
</evidence>
<dbReference type="SUPFAM" id="SSF46689">
    <property type="entry name" value="Homeodomain-like"/>
    <property type="match status" value="1"/>
</dbReference>
<dbReference type="Pfam" id="PF25601">
    <property type="entry name" value="AAA_lid_14"/>
    <property type="match status" value="1"/>
</dbReference>
<dbReference type="Gene3D" id="1.10.8.60">
    <property type="match status" value="1"/>
</dbReference>
<keyword evidence="5" id="KW-0804">Transcription</keyword>
<dbReference type="GO" id="GO:0005524">
    <property type="term" value="F:ATP binding"/>
    <property type="evidence" value="ECO:0007669"/>
    <property type="project" value="UniProtKB-KW"/>
</dbReference>
<evidence type="ECO:0000256" key="4">
    <source>
        <dbReference type="ARBA" id="ARBA00023125"/>
    </source>
</evidence>
<dbReference type="HOGENOM" id="CLU_000445_8_1_7"/>
<dbReference type="PANTHER" id="PTHR32071">
    <property type="entry name" value="TRANSCRIPTIONAL REGULATORY PROTEIN"/>
    <property type="match status" value="1"/>
</dbReference>
<dbReference type="Gene3D" id="1.10.10.60">
    <property type="entry name" value="Homeodomain-like"/>
    <property type="match status" value="1"/>
</dbReference>
<sequence length="488" mass="54982">MIDSSMILKATFEKIIESINIGIFDLLHTGVALFCDKGFFIYCNKSFLKMYNLPESVIGKHITDYFLTGERGVMSSIRTRKMVICSSQTKNNVWGVSFRYPIQDEQGQLRGVVVESIPSNLDKDKLLALLDTVRNLEMKSYSFSEQKEAHKNSGLYTFEAIVGEAPCIENMRCLGRRFAFSQEPILVCGESGTGKELVAQALHMASQRSDRPFVTVNCAALPPELMESELFGYETGAFTGAKVGGVKGKFEMADTGTIFLDEIGELPLPMQAKLLRVLETGEIQKIAHKGQLHSDFRLIGATNRNLAEMVRQGQFREDLYHRLSVFELDIPPLRDRVSDIPLLVRHFVTQSVGDNRQKDIRIDDALYDAFAQYPWRGNVRELKNVLVYALYSLGDDQSVLTVQHLPPRFMRELEAAAVAGTTPDAEDSRQDSQNFSEASARAERKVLWDALVNSRYNKVLAARTLGISRSKLYRKLREHGLLAKFEAQ</sequence>
<dbReference type="InterPro" id="IPR025943">
    <property type="entry name" value="Sigma_54_int_dom_ATP-bd_2"/>
</dbReference>
<dbReference type="Pfam" id="PF00158">
    <property type="entry name" value="Sigma54_activat"/>
    <property type="match status" value="1"/>
</dbReference>
<dbReference type="STRING" id="563192.HMPREF0179_01168"/>
<evidence type="ECO:0000313" key="7">
    <source>
        <dbReference type="EMBL" id="EFV45004.1"/>
    </source>
</evidence>
<organism evidence="7 8">
    <name type="scientific">Bilophila wadsworthia (strain 3_1_6)</name>
    <dbReference type="NCBI Taxonomy" id="563192"/>
    <lineage>
        <taxon>Bacteria</taxon>
        <taxon>Pseudomonadati</taxon>
        <taxon>Thermodesulfobacteriota</taxon>
        <taxon>Desulfovibrionia</taxon>
        <taxon>Desulfovibrionales</taxon>
        <taxon>Desulfovibrionaceae</taxon>
        <taxon>Bilophila</taxon>
    </lineage>
</organism>
<dbReference type="CDD" id="cd00009">
    <property type="entry name" value="AAA"/>
    <property type="match status" value="1"/>
</dbReference>
<dbReference type="InterPro" id="IPR003593">
    <property type="entry name" value="AAA+_ATPase"/>
</dbReference>
<keyword evidence="8" id="KW-1185">Reference proteome</keyword>
<evidence type="ECO:0000256" key="5">
    <source>
        <dbReference type="ARBA" id="ARBA00023163"/>
    </source>
</evidence>
<dbReference type="Gene3D" id="3.30.450.20">
    <property type="entry name" value="PAS domain"/>
    <property type="match status" value="1"/>
</dbReference>
<dbReference type="Pfam" id="PF13188">
    <property type="entry name" value="PAS_8"/>
    <property type="match status" value="1"/>
</dbReference>
<dbReference type="InterPro" id="IPR009057">
    <property type="entry name" value="Homeodomain-like_sf"/>
</dbReference>
<dbReference type="AlphaFoldDB" id="E5Y4Q6"/>
<keyword evidence="1" id="KW-0547">Nucleotide-binding</keyword>
<accession>E5Y4Q6</accession>
<dbReference type="InterPro" id="IPR058031">
    <property type="entry name" value="AAA_lid_NorR"/>
</dbReference>
<dbReference type="eggNOG" id="COG3829">
    <property type="taxonomic scope" value="Bacteria"/>
</dbReference>
<dbReference type="GO" id="GO:0006355">
    <property type="term" value="P:regulation of DNA-templated transcription"/>
    <property type="evidence" value="ECO:0007669"/>
    <property type="project" value="InterPro"/>
</dbReference>